<gene>
    <name evidence="1" type="ORF">FBEOM_3079</name>
</gene>
<keyword evidence="2" id="KW-1185">Reference proteome</keyword>
<accession>A0A9P5E1T3</accession>
<comment type="caution">
    <text evidence="1">The sequence shown here is derived from an EMBL/GenBank/DDBJ whole genome shotgun (WGS) entry which is preliminary data.</text>
</comment>
<dbReference type="Proteomes" id="UP000730481">
    <property type="component" value="Unassembled WGS sequence"/>
</dbReference>
<name>A0A9P5E1T3_9HYPO</name>
<organism evidence="1 2">
    <name type="scientific">Fusarium beomiforme</name>
    <dbReference type="NCBI Taxonomy" id="44412"/>
    <lineage>
        <taxon>Eukaryota</taxon>
        <taxon>Fungi</taxon>
        <taxon>Dikarya</taxon>
        <taxon>Ascomycota</taxon>
        <taxon>Pezizomycotina</taxon>
        <taxon>Sordariomycetes</taxon>
        <taxon>Hypocreomycetidae</taxon>
        <taxon>Hypocreales</taxon>
        <taxon>Nectriaceae</taxon>
        <taxon>Fusarium</taxon>
        <taxon>Fusarium burgessii species complex</taxon>
    </lineage>
</organism>
<proteinExistence type="predicted"/>
<dbReference type="OrthoDB" id="5031137at2759"/>
<evidence type="ECO:0000313" key="1">
    <source>
        <dbReference type="EMBL" id="KAF4342989.1"/>
    </source>
</evidence>
<dbReference type="EMBL" id="PVQB02000112">
    <property type="protein sequence ID" value="KAF4342989.1"/>
    <property type="molecule type" value="Genomic_DNA"/>
</dbReference>
<evidence type="ECO:0000313" key="2">
    <source>
        <dbReference type="Proteomes" id="UP000730481"/>
    </source>
</evidence>
<sequence length="88" mass="9829">MASEEPPTQTTATSEQKPAKSCGLMLAPYIYDTDSVQEHLLCRAVASDTTLESNERVPETIREPNDENICVRDLEAMMREPSSLESRL</sequence>
<protein>
    <submittedName>
        <fullName evidence="1">Uncharacterized protein</fullName>
    </submittedName>
</protein>
<dbReference type="AlphaFoldDB" id="A0A9P5E1T3"/>
<reference evidence="1" key="1">
    <citation type="journal article" date="2017" name="Mycologia">
        <title>Fusarium algeriense, sp. nov., a novel toxigenic crown rot pathogen of durum wheat from Algeria is nested in the Fusarium burgessii species complex.</title>
        <authorList>
            <person name="Laraba I."/>
            <person name="Keddad A."/>
            <person name="Boureghda H."/>
            <person name="Abdallah N."/>
            <person name="Vaughan M.M."/>
            <person name="Proctor R.H."/>
            <person name="Busman M."/>
            <person name="O'Donnell K."/>
        </authorList>
    </citation>
    <scope>NUCLEOTIDE SEQUENCE</scope>
    <source>
        <strain evidence="1">NRRL 25174</strain>
    </source>
</reference>
<reference evidence="1" key="2">
    <citation type="submission" date="2020-02" db="EMBL/GenBank/DDBJ databases">
        <title>Identification and distribution of gene clusters putatively required for synthesis of sphingolipid metabolism inhibitors in phylogenetically diverse species of the filamentous fungus Fusarium.</title>
        <authorList>
            <person name="Kim H.-S."/>
            <person name="Busman M."/>
            <person name="Brown D.W."/>
            <person name="Divon H."/>
            <person name="Uhlig S."/>
            <person name="Proctor R.H."/>
        </authorList>
    </citation>
    <scope>NUCLEOTIDE SEQUENCE</scope>
    <source>
        <strain evidence="1">NRRL 25174</strain>
    </source>
</reference>